<sequence length="37" mass="4551">MTHGNRQDRYLKKVTVCRQCSDRHCKPTLRKDLHRNR</sequence>
<reference evidence="1" key="2">
    <citation type="journal article" date="2015" name="Fish Shellfish Immunol.">
        <title>Early steps in the European eel (Anguilla anguilla)-Vibrio vulnificus interaction in the gills: Role of the RtxA13 toxin.</title>
        <authorList>
            <person name="Callol A."/>
            <person name="Pajuelo D."/>
            <person name="Ebbesson L."/>
            <person name="Teles M."/>
            <person name="MacKenzie S."/>
            <person name="Amaro C."/>
        </authorList>
    </citation>
    <scope>NUCLEOTIDE SEQUENCE</scope>
</reference>
<organism evidence="1">
    <name type="scientific">Anguilla anguilla</name>
    <name type="common">European freshwater eel</name>
    <name type="synonym">Muraena anguilla</name>
    <dbReference type="NCBI Taxonomy" id="7936"/>
    <lineage>
        <taxon>Eukaryota</taxon>
        <taxon>Metazoa</taxon>
        <taxon>Chordata</taxon>
        <taxon>Craniata</taxon>
        <taxon>Vertebrata</taxon>
        <taxon>Euteleostomi</taxon>
        <taxon>Actinopterygii</taxon>
        <taxon>Neopterygii</taxon>
        <taxon>Teleostei</taxon>
        <taxon>Anguilliformes</taxon>
        <taxon>Anguillidae</taxon>
        <taxon>Anguilla</taxon>
    </lineage>
</organism>
<evidence type="ECO:0000313" key="1">
    <source>
        <dbReference type="EMBL" id="JAH56423.1"/>
    </source>
</evidence>
<accession>A0A0E9TUM3</accession>
<dbReference type="EMBL" id="GBXM01052154">
    <property type="protein sequence ID" value="JAH56423.1"/>
    <property type="molecule type" value="Transcribed_RNA"/>
</dbReference>
<name>A0A0E9TUM3_ANGAN</name>
<reference evidence="1" key="1">
    <citation type="submission" date="2014-11" db="EMBL/GenBank/DDBJ databases">
        <authorList>
            <person name="Amaro Gonzalez C."/>
        </authorList>
    </citation>
    <scope>NUCLEOTIDE SEQUENCE</scope>
</reference>
<proteinExistence type="predicted"/>
<dbReference type="AlphaFoldDB" id="A0A0E9TUM3"/>
<protein>
    <submittedName>
        <fullName evidence="1">Uncharacterized protein</fullName>
    </submittedName>
</protein>